<reference evidence="1" key="1">
    <citation type="submission" date="2022-07" db="EMBL/GenBank/DDBJ databases">
        <title>Phylogenomic reconstructions and comparative analyses of Kickxellomycotina fungi.</title>
        <authorList>
            <person name="Reynolds N.K."/>
            <person name="Stajich J.E."/>
            <person name="Barry K."/>
            <person name="Grigoriev I.V."/>
            <person name="Crous P."/>
            <person name="Smith M.E."/>
        </authorList>
    </citation>
    <scope>NUCLEOTIDE SEQUENCE</scope>
    <source>
        <strain evidence="1">NRRL 5244</strain>
    </source>
</reference>
<evidence type="ECO:0000313" key="1">
    <source>
        <dbReference type="EMBL" id="KAJ1929874.1"/>
    </source>
</evidence>
<dbReference type="EMBL" id="JANBPW010006460">
    <property type="protein sequence ID" value="KAJ1929874.1"/>
    <property type="molecule type" value="Genomic_DNA"/>
</dbReference>
<dbReference type="EC" id="1.11.1.6" evidence="1"/>
<evidence type="ECO:0000313" key="2">
    <source>
        <dbReference type="Proteomes" id="UP001150603"/>
    </source>
</evidence>
<comment type="caution">
    <text evidence="1">The sequence shown here is derived from an EMBL/GenBank/DDBJ whole genome shotgun (WGS) entry which is preliminary data.</text>
</comment>
<accession>A0ACC1IY92</accession>
<dbReference type="Proteomes" id="UP001150603">
    <property type="component" value="Unassembled WGS sequence"/>
</dbReference>
<sequence length="114" mass="12356">MTFDNFGGAPNYEPNSFGGPAQNPATVEVASSFAVTGNVGRFTYELCDADFEQPRALYNLLSESERTDLVNNLAGTLAPTPVVIQKRTLAHLYRIDENYGARIEAVLKELGSGI</sequence>
<keyword evidence="2" id="KW-1185">Reference proteome</keyword>
<proteinExistence type="predicted"/>
<name>A0ACC1IY92_9FUNG</name>
<keyword evidence="1" id="KW-0575">Peroxidase</keyword>
<protein>
    <submittedName>
        <fullName evidence="1">Catalase A</fullName>
        <ecNumber evidence="1">1.11.1.6</ecNumber>
    </submittedName>
</protein>
<keyword evidence="1" id="KW-0560">Oxidoreductase</keyword>
<organism evidence="1 2">
    <name type="scientific">Linderina macrospora</name>
    <dbReference type="NCBI Taxonomy" id="4868"/>
    <lineage>
        <taxon>Eukaryota</taxon>
        <taxon>Fungi</taxon>
        <taxon>Fungi incertae sedis</taxon>
        <taxon>Zoopagomycota</taxon>
        <taxon>Kickxellomycotina</taxon>
        <taxon>Kickxellomycetes</taxon>
        <taxon>Kickxellales</taxon>
        <taxon>Kickxellaceae</taxon>
        <taxon>Linderina</taxon>
    </lineage>
</organism>
<gene>
    <name evidence="1" type="primary">CAT1_3</name>
    <name evidence="1" type="ORF">FBU59_007006</name>
</gene>